<dbReference type="InterPro" id="IPR036388">
    <property type="entry name" value="WH-like_DNA-bd_sf"/>
</dbReference>
<dbReference type="Proteomes" id="UP000277671">
    <property type="component" value="Unassembled WGS sequence"/>
</dbReference>
<evidence type="ECO:0000256" key="3">
    <source>
        <dbReference type="ARBA" id="ARBA00023163"/>
    </source>
</evidence>
<feature type="domain" description="HTH hxlR-type" evidence="4">
    <location>
        <begin position="9"/>
        <end position="109"/>
    </location>
</feature>
<keyword evidence="2" id="KW-0238">DNA-binding</keyword>
<evidence type="ECO:0000313" key="6">
    <source>
        <dbReference type="Proteomes" id="UP000277671"/>
    </source>
</evidence>
<dbReference type="SUPFAM" id="SSF46785">
    <property type="entry name" value="Winged helix' DNA-binding domain"/>
    <property type="match status" value="1"/>
</dbReference>
<dbReference type="RefSeq" id="WP_121156385.1">
    <property type="nucleotide sequence ID" value="NZ_RBKT01000001.1"/>
</dbReference>
<keyword evidence="6" id="KW-1185">Reference proteome</keyword>
<organism evidence="5 6">
    <name type="scientific">Micromonospora pisi</name>
    <dbReference type="NCBI Taxonomy" id="589240"/>
    <lineage>
        <taxon>Bacteria</taxon>
        <taxon>Bacillati</taxon>
        <taxon>Actinomycetota</taxon>
        <taxon>Actinomycetes</taxon>
        <taxon>Micromonosporales</taxon>
        <taxon>Micromonosporaceae</taxon>
        <taxon>Micromonospora</taxon>
    </lineage>
</organism>
<gene>
    <name evidence="5" type="ORF">BDK92_1930</name>
</gene>
<dbReference type="PROSITE" id="PS51118">
    <property type="entry name" value="HTH_HXLR"/>
    <property type="match status" value="1"/>
</dbReference>
<dbReference type="PANTHER" id="PTHR33204">
    <property type="entry name" value="TRANSCRIPTIONAL REGULATOR, MARR FAMILY"/>
    <property type="match status" value="1"/>
</dbReference>
<dbReference type="EMBL" id="RBKT01000001">
    <property type="protein sequence ID" value="RKR87638.1"/>
    <property type="molecule type" value="Genomic_DNA"/>
</dbReference>
<keyword evidence="3" id="KW-0804">Transcription</keyword>
<dbReference type="OrthoDB" id="9792527at2"/>
<reference evidence="5 6" key="1">
    <citation type="submission" date="2018-10" db="EMBL/GenBank/DDBJ databases">
        <title>Sequencing the genomes of 1000 actinobacteria strains.</title>
        <authorList>
            <person name="Klenk H.-P."/>
        </authorList>
    </citation>
    <scope>NUCLEOTIDE SEQUENCE [LARGE SCALE GENOMIC DNA]</scope>
    <source>
        <strain evidence="5 6">DSM 45175</strain>
    </source>
</reference>
<keyword evidence="1" id="KW-0805">Transcription regulation</keyword>
<protein>
    <submittedName>
        <fullName evidence="5">HxlR family transcriptional regulator</fullName>
    </submittedName>
</protein>
<evidence type="ECO:0000259" key="4">
    <source>
        <dbReference type="PROSITE" id="PS51118"/>
    </source>
</evidence>
<evidence type="ECO:0000256" key="2">
    <source>
        <dbReference type="ARBA" id="ARBA00023125"/>
    </source>
</evidence>
<evidence type="ECO:0000256" key="1">
    <source>
        <dbReference type="ARBA" id="ARBA00023015"/>
    </source>
</evidence>
<dbReference type="InterPro" id="IPR036390">
    <property type="entry name" value="WH_DNA-bd_sf"/>
</dbReference>
<proteinExistence type="predicted"/>
<dbReference type="InterPro" id="IPR002577">
    <property type="entry name" value="HTH_HxlR"/>
</dbReference>
<dbReference type="AlphaFoldDB" id="A0A495JGF2"/>
<dbReference type="Gene3D" id="1.10.10.10">
    <property type="entry name" value="Winged helix-like DNA-binding domain superfamily/Winged helix DNA-binding domain"/>
    <property type="match status" value="1"/>
</dbReference>
<evidence type="ECO:0000313" key="5">
    <source>
        <dbReference type="EMBL" id="RKR87638.1"/>
    </source>
</evidence>
<sequence>MSTSRSYGDPSGIARSLDVVGERWGLLVVRDLLPGPKQFSDLLAGLPGISPNVLSKRLRELVEGGVVDYQDLGAPDRVRVYELTEWGRDLEPVLRHLEQWGQRAPLPPAGPPSR</sequence>
<name>A0A495JGF2_9ACTN</name>
<accession>A0A495JGF2</accession>
<dbReference type="Pfam" id="PF01638">
    <property type="entry name" value="HxlR"/>
    <property type="match status" value="1"/>
</dbReference>
<dbReference type="PANTHER" id="PTHR33204:SF18">
    <property type="entry name" value="TRANSCRIPTIONAL REGULATORY PROTEIN"/>
    <property type="match status" value="1"/>
</dbReference>
<comment type="caution">
    <text evidence="5">The sequence shown here is derived from an EMBL/GenBank/DDBJ whole genome shotgun (WGS) entry which is preliminary data.</text>
</comment>
<dbReference type="GO" id="GO:0003677">
    <property type="term" value="F:DNA binding"/>
    <property type="evidence" value="ECO:0007669"/>
    <property type="project" value="UniProtKB-KW"/>
</dbReference>